<accession>E0TF39</accession>
<sequence length="28" mass="3212">MKMMDTHDTITAPHRLNDGTVVNVRRTT</sequence>
<dbReference type="EMBL" id="CP002156">
    <property type="protein sequence ID" value="ADM10526.1"/>
    <property type="molecule type" value="Genomic_DNA"/>
</dbReference>
<evidence type="ECO:0000256" key="1">
    <source>
        <dbReference type="SAM" id="MobiDB-lite"/>
    </source>
</evidence>
<dbReference type="KEGG" id="pbr:PB2503_12419"/>
<dbReference type="STRING" id="314260.PB2503_12419"/>
<dbReference type="HOGENOM" id="CLU_3412750_0_0_5"/>
<reference evidence="2 3" key="2">
    <citation type="journal article" date="2011" name="J. Bacteriol.">
        <title>Complete genome sequence of strain HTCC2503T of Parvularcula bermudensis, the type species of the order "Parvularculales" in the class Alphaproteobacteria.</title>
        <authorList>
            <person name="Oh H.M."/>
            <person name="Kang I."/>
            <person name="Vergin K.L."/>
            <person name="Kang D."/>
            <person name="Rhee K.H."/>
            <person name="Giovannoni S.J."/>
            <person name="Cho J.C."/>
        </authorList>
    </citation>
    <scope>NUCLEOTIDE SEQUENCE [LARGE SCALE GENOMIC DNA]</scope>
    <source>
        <strain evidence="3">ATCC BAA-594 / HTCC2503 / KCTC 12087</strain>
    </source>
</reference>
<organism evidence="2 3">
    <name type="scientific">Parvularcula bermudensis (strain ATCC BAA-594 / HTCC2503 / KCTC 12087)</name>
    <dbReference type="NCBI Taxonomy" id="314260"/>
    <lineage>
        <taxon>Bacteria</taxon>
        <taxon>Pseudomonadati</taxon>
        <taxon>Pseudomonadota</taxon>
        <taxon>Alphaproteobacteria</taxon>
        <taxon>Parvularculales</taxon>
        <taxon>Parvularculaceae</taxon>
        <taxon>Parvularcula</taxon>
    </lineage>
</organism>
<evidence type="ECO:0000313" key="2">
    <source>
        <dbReference type="EMBL" id="ADM10526.1"/>
    </source>
</evidence>
<proteinExistence type="predicted"/>
<protein>
    <submittedName>
        <fullName evidence="2">Uncharacterized protein</fullName>
    </submittedName>
</protein>
<dbReference type="Proteomes" id="UP000001302">
    <property type="component" value="Chromosome"/>
</dbReference>
<evidence type="ECO:0000313" key="3">
    <source>
        <dbReference type="Proteomes" id="UP000001302"/>
    </source>
</evidence>
<dbReference type="AlphaFoldDB" id="E0TF39"/>
<keyword evidence="3" id="KW-1185">Reference proteome</keyword>
<feature type="region of interest" description="Disordered" evidence="1">
    <location>
        <begin position="1"/>
        <end position="28"/>
    </location>
</feature>
<name>E0TF39_PARBH</name>
<gene>
    <name evidence="2" type="ordered locus">PB2503_12419</name>
</gene>
<reference evidence="3" key="1">
    <citation type="submission" date="2010-08" db="EMBL/GenBank/DDBJ databases">
        <title>Genome sequence of Parvularcula bermudensis HTCC2503.</title>
        <authorList>
            <person name="Kang D.-M."/>
            <person name="Oh H.-M."/>
            <person name="Cho J.-C."/>
        </authorList>
    </citation>
    <scope>NUCLEOTIDE SEQUENCE [LARGE SCALE GENOMIC DNA]</scope>
    <source>
        <strain evidence="3">ATCC BAA-594 / HTCC2503 / KCTC 12087</strain>
    </source>
</reference>